<reference evidence="2" key="1">
    <citation type="submission" date="2007-07" db="EMBL/GenBank/DDBJ databases">
        <title>PCAP assembly of the Caenorhabditis remanei genome.</title>
        <authorList>
            <consortium name="The Caenorhabditis remanei Sequencing Consortium"/>
            <person name="Wilson R.K."/>
        </authorList>
    </citation>
    <scope>NUCLEOTIDE SEQUENCE [LARGE SCALE GENOMIC DNA]</scope>
    <source>
        <strain evidence="2">PB4641</strain>
    </source>
</reference>
<evidence type="ECO:0000313" key="3">
    <source>
        <dbReference type="Proteomes" id="UP000008281"/>
    </source>
</evidence>
<accession>E3MND8</accession>
<dbReference type="OMA" id="QAETTCQ"/>
<feature type="compositionally biased region" description="Polar residues" evidence="1">
    <location>
        <begin position="10"/>
        <end position="29"/>
    </location>
</feature>
<name>E3MND8_CAERE</name>
<evidence type="ECO:0000313" key="2">
    <source>
        <dbReference type="EMBL" id="EFP05925.1"/>
    </source>
</evidence>
<feature type="compositionally biased region" description="Basic and acidic residues" evidence="1">
    <location>
        <begin position="103"/>
        <end position="118"/>
    </location>
</feature>
<organism evidence="3">
    <name type="scientific">Caenorhabditis remanei</name>
    <name type="common">Caenorhabditis vulgaris</name>
    <dbReference type="NCBI Taxonomy" id="31234"/>
    <lineage>
        <taxon>Eukaryota</taxon>
        <taxon>Metazoa</taxon>
        <taxon>Ecdysozoa</taxon>
        <taxon>Nematoda</taxon>
        <taxon>Chromadorea</taxon>
        <taxon>Rhabditida</taxon>
        <taxon>Rhabditina</taxon>
        <taxon>Rhabditomorpha</taxon>
        <taxon>Rhabditoidea</taxon>
        <taxon>Rhabditidae</taxon>
        <taxon>Peloderinae</taxon>
        <taxon>Caenorhabditis</taxon>
    </lineage>
</organism>
<feature type="compositionally biased region" description="Low complexity" evidence="1">
    <location>
        <begin position="125"/>
        <end position="135"/>
    </location>
</feature>
<dbReference type="EMBL" id="DS268459">
    <property type="protein sequence ID" value="EFP05925.1"/>
    <property type="molecule type" value="Genomic_DNA"/>
</dbReference>
<proteinExistence type="predicted"/>
<keyword evidence="3" id="KW-1185">Reference proteome</keyword>
<dbReference type="KEGG" id="crq:GCK72_017475"/>
<feature type="compositionally biased region" description="Basic and acidic residues" evidence="1">
    <location>
        <begin position="30"/>
        <end position="39"/>
    </location>
</feature>
<dbReference type="HOGENOM" id="CLU_152759_0_0_1"/>
<feature type="compositionally biased region" description="Polar residues" evidence="1">
    <location>
        <begin position="136"/>
        <end position="145"/>
    </location>
</feature>
<dbReference type="CTD" id="9819311"/>
<dbReference type="OrthoDB" id="5849745at2759"/>
<feature type="region of interest" description="Disordered" evidence="1">
    <location>
        <begin position="1"/>
        <end position="145"/>
    </location>
</feature>
<dbReference type="FunCoup" id="E3MND8">
    <property type="interactions" value="1173"/>
</dbReference>
<dbReference type="Proteomes" id="UP000008281">
    <property type="component" value="Unassembled WGS sequence"/>
</dbReference>
<dbReference type="RefSeq" id="XP_003102306.2">
    <property type="nucleotide sequence ID" value="XM_003102258.2"/>
</dbReference>
<feature type="compositionally biased region" description="Low complexity" evidence="1">
    <location>
        <begin position="89"/>
        <end position="101"/>
    </location>
</feature>
<protein>
    <submittedName>
        <fullName evidence="2">Uncharacterized protein</fullName>
    </submittedName>
</protein>
<gene>
    <name evidence="2" type="ORF">CRE_04998</name>
</gene>
<dbReference type="AlphaFoldDB" id="E3MND8"/>
<dbReference type="InParanoid" id="E3MND8"/>
<sequence length="145" mass="15984">MASRLKNRQRTAQLEQSISTEKSTESNQQTDRRPSTTKEDGDEFPAAPNIAAKIAQRRLPRRTPTSHVKGASGDLIRRRLSKTNDEQGSSRSSRFSYGSSFEKSFDEPDKKISEEESKPAPLQRSSGPVVPSSSSQTADSATKTQ</sequence>
<dbReference type="GeneID" id="9819311"/>
<evidence type="ECO:0000256" key="1">
    <source>
        <dbReference type="SAM" id="MobiDB-lite"/>
    </source>
</evidence>
<dbReference type="eggNOG" id="ENOG502TI5Y">
    <property type="taxonomic scope" value="Eukaryota"/>
</dbReference>